<dbReference type="InterPro" id="IPR037294">
    <property type="entry name" value="ABC_BtuC-like"/>
</dbReference>
<dbReference type="RefSeq" id="WP_130414112.1">
    <property type="nucleotide sequence ID" value="NZ_SGWX01000001.1"/>
</dbReference>
<comment type="similarity">
    <text evidence="2">Belongs to the binding-protein-dependent transport system permease family. FecCD subfamily.</text>
</comment>
<evidence type="ECO:0000256" key="8">
    <source>
        <dbReference type="SAM" id="MobiDB-lite"/>
    </source>
</evidence>
<keyword evidence="7 9" id="KW-0472">Membrane</keyword>
<reference evidence="10 11" key="1">
    <citation type="submission" date="2019-02" db="EMBL/GenBank/DDBJ databases">
        <title>Sequencing the genomes of 1000 actinobacteria strains.</title>
        <authorList>
            <person name="Klenk H.-P."/>
        </authorList>
    </citation>
    <scope>NUCLEOTIDE SEQUENCE [LARGE SCALE GENOMIC DNA]</scope>
    <source>
        <strain evidence="10 11">DSM 16932</strain>
    </source>
</reference>
<dbReference type="InterPro" id="IPR000522">
    <property type="entry name" value="ABC_transptr_permease_BtuC"/>
</dbReference>
<dbReference type="PANTHER" id="PTHR30472:SF19">
    <property type="entry name" value="PETROBACTIN IMPORT SYSTEM PERMEASE PROTEIN YCLO"/>
    <property type="match status" value="1"/>
</dbReference>
<dbReference type="GO" id="GO:0005886">
    <property type="term" value="C:plasma membrane"/>
    <property type="evidence" value="ECO:0007669"/>
    <property type="project" value="UniProtKB-SubCell"/>
</dbReference>
<feature type="transmembrane region" description="Helical" evidence="9">
    <location>
        <begin position="31"/>
        <end position="50"/>
    </location>
</feature>
<name>A0A4Q7M1Y0_9MICO</name>
<feature type="compositionally biased region" description="Pro residues" evidence="8">
    <location>
        <begin position="12"/>
        <end position="22"/>
    </location>
</feature>
<dbReference type="OrthoDB" id="9796260at2"/>
<evidence type="ECO:0000256" key="4">
    <source>
        <dbReference type="ARBA" id="ARBA00022475"/>
    </source>
</evidence>
<comment type="subcellular location">
    <subcellularLocation>
        <location evidence="1">Cell membrane</location>
        <topology evidence="1">Multi-pass membrane protein</topology>
    </subcellularLocation>
</comment>
<feature type="transmembrane region" description="Helical" evidence="9">
    <location>
        <begin position="70"/>
        <end position="90"/>
    </location>
</feature>
<proteinExistence type="inferred from homology"/>
<keyword evidence="4" id="KW-1003">Cell membrane</keyword>
<organism evidence="10 11">
    <name type="scientific">Xylanimonas ulmi</name>
    <dbReference type="NCBI Taxonomy" id="228973"/>
    <lineage>
        <taxon>Bacteria</taxon>
        <taxon>Bacillati</taxon>
        <taxon>Actinomycetota</taxon>
        <taxon>Actinomycetes</taxon>
        <taxon>Micrococcales</taxon>
        <taxon>Promicromonosporaceae</taxon>
        <taxon>Xylanimonas</taxon>
    </lineage>
</organism>
<feature type="transmembrane region" description="Helical" evidence="9">
    <location>
        <begin position="289"/>
        <end position="309"/>
    </location>
</feature>
<accession>A0A4Q7M1Y0</accession>
<feature type="transmembrane region" description="Helical" evidence="9">
    <location>
        <begin position="202"/>
        <end position="221"/>
    </location>
</feature>
<keyword evidence="6 9" id="KW-1133">Transmembrane helix</keyword>
<feature type="transmembrane region" description="Helical" evidence="9">
    <location>
        <begin position="315"/>
        <end position="337"/>
    </location>
</feature>
<comment type="caution">
    <text evidence="10">The sequence shown here is derived from an EMBL/GenBank/DDBJ whole genome shotgun (WGS) entry which is preliminary data.</text>
</comment>
<feature type="transmembrane region" description="Helical" evidence="9">
    <location>
        <begin position="102"/>
        <end position="123"/>
    </location>
</feature>
<keyword evidence="11" id="KW-1185">Reference proteome</keyword>
<keyword evidence="5 9" id="KW-0812">Transmembrane</keyword>
<dbReference type="Pfam" id="PF01032">
    <property type="entry name" value="FecCD"/>
    <property type="match status" value="1"/>
</dbReference>
<dbReference type="EMBL" id="SGWX01000001">
    <property type="protein sequence ID" value="RZS61434.1"/>
    <property type="molecule type" value="Genomic_DNA"/>
</dbReference>
<evidence type="ECO:0000313" key="10">
    <source>
        <dbReference type="EMBL" id="RZS61434.1"/>
    </source>
</evidence>
<feature type="transmembrane region" description="Helical" evidence="9">
    <location>
        <begin position="129"/>
        <end position="148"/>
    </location>
</feature>
<evidence type="ECO:0000256" key="3">
    <source>
        <dbReference type="ARBA" id="ARBA00022448"/>
    </source>
</evidence>
<dbReference type="Gene3D" id="1.10.3470.10">
    <property type="entry name" value="ABC transporter involved in vitamin B12 uptake, BtuC"/>
    <property type="match status" value="1"/>
</dbReference>
<dbReference type="AlphaFoldDB" id="A0A4Q7M1Y0"/>
<protein>
    <submittedName>
        <fullName evidence="10">Iron complex transport system permease protein</fullName>
    </submittedName>
</protein>
<evidence type="ECO:0000256" key="5">
    <source>
        <dbReference type="ARBA" id="ARBA00022692"/>
    </source>
</evidence>
<dbReference type="PANTHER" id="PTHR30472">
    <property type="entry name" value="FERRIC ENTEROBACTIN TRANSPORT SYSTEM PERMEASE PROTEIN"/>
    <property type="match status" value="1"/>
</dbReference>
<evidence type="ECO:0000256" key="7">
    <source>
        <dbReference type="ARBA" id="ARBA00023136"/>
    </source>
</evidence>
<evidence type="ECO:0000256" key="2">
    <source>
        <dbReference type="ARBA" id="ARBA00007935"/>
    </source>
</evidence>
<evidence type="ECO:0000313" key="11">
    <source>
        <dbReference type="Proteomes" id="UP000293852"/>
    </source>
</evidence>
<dbReference type="Proteomes" id="UP000293852">
    <property type="component" value="Unassembled WGS sequence"/>
</dbReference>
<evidence type="ECO:0000256" key="9">
    <source>
        <dbReference type="SAM" id="Phobius"/>
    </source>
</evidence>
<evidence type="ECO:0000256" key="6">
    <source>
        <dbReference type="ARBA" id="ARBA00022989"/>
    </source>
</evidence>
<evidence type="ECO:0000256" key="1">
    <source>
        <dbReference type="ARBA" id="ARBA00004651"/>
    </source>
</evidence>
<gene>
    <name evidence="10" type="ORF">EV386_1733</name>
</gene>
<sequence>MSADLVRARPTSPAPLAPPPPAATQRRRERLVLLALGVLAIAVIAVYLVVNVRAGWAFVLPFRGRRVAAMVLVGVAIATSTVAFQTLTANRILTPSIMGFDALYQALQTALIFGLGSIAVVRIGQIAEFGLSAALMVGASLALFGSLFSSGRRSVHLVLLIGVVLGTGLRSVTALLQRLMEPSEFQVLVSRLFASFTAVDETLLALAAVVVSGCCAALWSIRRRLDVLALGRQMAVSLGVDHRRTTMLVLTLVTVLVSTSTALVGPITFFGLLVANLAYALAGTHRHAVTLPTAALLAVVTLVGGQAVLEHLLGAATVLSVVIEFLGGIVFIGMLVASGRRR</sequence>
<dbReference type="GO" id="GO:0033214">
    <property type="term" value="P:siderophore-iron import into cell"/>
    <property type="evidence" value="ECO:0007669"/>
    <property type="project" value="TreeGrafter"/>
</dbReference>
<feature type="region of interest" description="Disordered" evidence="8">
    <location>
        <begin position="1"/>
        <end position="23"/>
    </location>
</feature>
<keyword evidence="3" id="KW-0813">Transport</keyword>
<dbReference type="GO" id="GO:0022857">
    <property type="term" value="F:transmembrane transporter activity"/>
    <property type="evidence" value="ECO:0007669"/>
    <property type="project" value="InterPro"/>
</dbReference>
<feature type="transmembrane region" description="Helical" evidence="9">
    <location>
        <begin position="155"/>
        <end position="176"/>
    </location>
</feature>
<dbReference type="SUPFAM" id="SSF81345">
    <property type="entry name" value="ABC transporter involved in vitamin B12 uptake, BtuC"/>
    <property type="match status" value="1"/>
</dbReference>